<evidence type="ECO:0000256" key="1">
    <source>
        <dbReference type="ARBA" id="ARBA00010528"/>
    </source>
</evidence>
<dbReference type="HAMAP" id="MF_01328_B">
    <property type="entry name" value="Ribosomal_uL4_B"/>
    <property type="match status" value="1"/>
</dbReference>
<dbReference type="PANTHER" id="PTHR10746:SF6">
    <property type="entry name" value="LARGE RIBOSOMAL SUBUNIT PROTEIN UL4M"/>
    <property type="match status" value="1"/>
</dbReference>
<dbReference type="PANTHER" id="PTHR10746">
    <property type="entry name" value="50S RIBOSOMAL PROTEIN L4"/>
    <property type="match status" value="1"/>
</dbReference>
<evidence type="ECO:0000256" key="3">
    <source>
        <dbReference type="ARBA" id="ARBA00023274"/>
    </source>
</evidence>
<proteinExistence type="inferred from homology"/>
<dbReference type="GO" id="GO:0003735">
    <property type="term" value="F:structural constituent of ribosome"/>
    <property type="evidence" value="ECO:0007669"/>
    <property type="project" value="InterPro"/>
</dbReference>
<keyword evidence="2 5" id="KW-0689">Ribosomal protein</keyword>
<dbReference type="GO" id="GO:1990904">
    <property type="term" value="C:ribonucleoprotein complex"/>
    <property type="evidence" value="ECO:0007669"/>
    <property type="project" value="UniProtKB-KW"/>
</dbReference>
<keyword evidence="5" id="KW-0699">rRNA-binding</keyword>
<keyword evidence="5" id="KW-0694">RNA-binding</keyword>
<gene>
    <name evidence="5" type="primary">rplD</name>
    <name evidence="6" type="ORF">AVDCRST_MAG17-1731</name>
</gene>
<evidence type="ECO:0000256" key="5">
    <source>
        <dbReference type="HAMAP-Rule" id="MF_01328"/>
    </source>
</evidence>
<dbReference type="GO" id="GO:0006412">
    <property type="term" value="P:translation"/>
    <property type="evidence" value="ECO:0007669"/>
    <property type="project" value="UniProtKB-UniRule"/>
</dbReference>
<dbReference type="InterPro" id="IPR023574">
    <property type="entry name" value="Ribosomal_uL4_dom_sf"/>
</dbReference>
<evidence type="ECO:0000256" key="4">
    <source>
        <dbReference type="ARBA" id="ARBA00035244"/>
    </source>
</evidence>
<dbReference type="Gene3D" id="3.40.1370.10">
    <property type="match status" value="1"/>
</dbReference>
<dbReference type="Pfam" id="PF00573">
    <property type="entry name" value="Ribosomal_L4"/>
    <property type="match status" value="1"/>
</dbReference>
<protein>
    <recommendedName>
        <fullName evidence="4 5">Large ribosomal subunit protein uL4</fullName>
    </recommendedName>
</protein>
<dbReference type="InterPro" id="IPR002136">
    <property type="entry name" value="Ribosomal_uL4"/>
</dbReference>
<dbReference type="GO" id="GO:0019843">
    <property type="term" value="F:rRNA binding"/>
    <property type="evidence" value="ECO:0007669"/>
    <property type="project" value="UniProtKB-UniRule"/>
</dbReference>
<sequence length="218" mass="22901">MALSAPYVGRSGTLDLDETIFGERFHMPLVHEAARAELNARRGGNASTLTRGEVAMTGAKAWRQKGTGRARVGALSSPQRYGGGVAFGPKPRHYTVKVNRKARRRALRCALSVHAARGTLSILDPSDFATPSTKRAAGAVGAEGGSTLIVLGTSDDDAGCLKSFRNLSRVDVVSVDSLAVADIIGARRLVLSEPALERLSELAAAPLRRGGKRAAEAS</sequence>
<dbReference type="InterPro" id="IPR013005">
    <property type="entry name" value="Ribosomal_uL4-like"/>
</dbReference>
<accession>A0A6J4SWE5</accession>
<dbReference type="EMBL" id="CADCVV010000132">
    <property type="protein sequence ID" value="CAA9506865.1"/>
    <property type="molecule type" value="Genomic_DNA"/>
</dbReference>
<comment type="function">
    <text evidence="5">Forms part of the polypeptide exit tunnel.</text>
</comment>
<name>A0A6J4SWE5_9ACTN</name>
<comment type="similarity">
    <text evidence="1 5">Belongs to the universal ribosomal protein uL4 family.</text>
</comment>
<reference evidence="6" key="1">
    <citation type="submission" date="2020-02" db="EMBL/GenBank/DDBJ databases">
        <authorList>
            <person name="Meier V. D."/>
        </authorList>
    </citation>
    <scope>NUCLEOTIDE SEQUENCE</scope>
    <source>
        <strain evidence="6">AVDCRST_MAG17</strain>
    </source>
</reference>
<dbReference type="SUPFAM" id="SSF52166">
    <property type="entry name" value="Ribosomal protein L4"/>
    <property type="match status" value="1"/>
</dbReference>
<dbReference type="NCBIfam" id="TIGR03953">
    <property type="entry name" value="rplD_bact"/>
    <property type="match status" value="1"/>
</dbReference>
<evidence type="ECO:0000313" key="6">
    <source>
        <dbReference type="EMBL" id="CAA9506865.1"/>
    </source>
</evidence>
<evidence type="ECO:0000256" key="2">
    <source>
        <dbReference type="ARBA" id="ARBA00022980"/>
    </source>
</evidence>
<dbReference type="AlphaFoldDB" id="A0A6J4SWE5"/>
<organism evidence="6">
    <name type="scientific">uncultured Solirubrobacterales bacterium</name>
    <dbReference type="NCBI Taxonomy" id="768556"/>
    <lineage>
        <taxon>Bacteria</taxon>
        <taxon>Bacillati</taxon>
        <taxon>Actinomycetota</taxon>
        <taxon>Thermoleophilia</taxon>
        <taxon>Solirubrobacterales</taxon>
        <taxon>environmental samples</taxon>
    </lineage>
</organism>
<keyword evidence="3 5" id="KW-0687">Ribonucleoprotein</keyword>
<comment type="subunit">
    <text evidence="5">Part of the 50S ribosomal subunit.</text>
</comment>
<comment type="function">
    <text evidence="5">One of the primary rRNA binding proteins, this protein initially binds near the 5'-end of the 23S rRNA. It is important during the early stages of 50S assembly. It makes multiple contacts with different domains of the 23S rRNA in the assembled 50S subunit and ribosome.</text>
</comment>
<dbReference type="GO" id="GO:0005840">
    <property type="term" value="C:ribosome"/>
    <property type="evidence" value="ECO:0007669"/>
    <property type="project" value="UniProtKB-KW"/>
</dbReference>